<keyword evidence="3" id="KW-1185">Reference proteome</keyword>
<keyword evidence="1" id="KW-1133">Transmembrane helix</keyword>
<dbReference type="OrthoDB" id="4084551at2759"/>
<sequence length="239" mass="27052">MPTCQKSQYVDTGPFCAPKNESKWYSNGHYYVTWDSGMWTANSTVYITLNYHKPGNLGRLAKDWEKPNSAGFIQVTPEKEWLLNRTADADGIPGIYMDEQPMYFLIRSDSVNQPGARNWHQGATVIVSAATKPLEINKSQRNPVSWLGLAIGLPVVFAFIFLMICGTHFCMRNQRKIGPIAIGGGRRHFKRAGYSGRKARAQRTMQGGLQAEYTDDPVEAEYREQQQRDWELANVRGGR</sequence>
<dbReference type="AlphaFoldDB" id="A0A4S2MSB0"/>
<dbReference type="Pfam" id="PF14610">
    <property type="entry name" value="Psg1"/>
    <property type="match status" value="1"/>
</dbReference>
<name>A0A4S2MSB0_9PEZI</name>
<keyword evidence="1" id="KW-0812">Transmembrane</keyword>
<feature type="transmembrane region" description="Helical" evidence="1">
    <location>
        <begin position="146"/>
        <end position="166"/>
    </location>
</feature>
<proteinExistence type="predicted"/>
<reference evidence="2 3" key="1">
    <citation type="submission" date="2019-04" db="EMBL/GenBank/DDBJ databases">
        <title>Comparative genomics and transcriptomics to analyze fruiting body development in filamentous ascomycetes.</title>
        <authorList>
            <consortium name="DOE Joint Genome Institute"/>
            <person name="Lutkenhaus R."/>
            <person name="Traeger S."/>
            <person name="Breuer J."/>
            <person name="Kuo A."/>
            <person name="Lipzen A."/>
            <person name="Pangilinan J."/>
            <person name="Dilworth D."/>
            <person name="Sandor L."/>
            <person name="Poggeler S."/>
            <person name="Barry K."/>
            <person name="Grigoriev I.V."/>
            <person name="Nowrousian M."/>
        </authorList>
    </citation>
    <scope>NUCLEOTIDE SEQUENCE [LARGE SCALE GENOMIC DNA]</scope>
    <source>
        <strain evidence="2 3">CBS 389.68</strain>
    </source>
</reference>
<dbReference type="InterPro" id="IPR028000">
    <property type="entry name" value="Pma1"/>
</dbReference>
<dbReference type="InParanoid" id="A0A4S2MSB0"/>
<evidence type="ECO:0000313" key="2">
    <source>
        <dbReference type="EMBL" id="TGZ78517.1"/>
    </source>
</evidence>
<dbReference type="Proteomes" id="UP000298138">
    <property type="component" value="Unassembled WGS sequence"/>
</dbReference>
<organism evidence="2 3">
    <name type="scientific">Ascodesmis nigricans</name>
    <dbReference type="NCBI Taxonomy" id="341454"/>
    <lineage>
        <taxon>Eukaryota</taxon>
        <taxon>Fungi</taxon>
        <taxon>Dikarya</taxon>
        <taxon>Ascomycota</taxon>
        <taxon>Pezizomycotina</taxon>
        <taxon>Pezizomycetes</taxon>
        <taxon>Pezizales</taxon>
        <taxon>Ascodesmidaceae</taxon>
        <taxon>Ascodesmis</taxon>
    </lineage>
</organism>
<evidence type="ECO:0000256" key="1">
    <source>
        <dbReference type="SAM" id="Phobius"/>
    </source>
</evidence>
<protein>
    <submittedName>
        <fullName evidence="2">Uncharacterized protein</fullName>
    </submittedName>
</protein>
<gene>
    <name evidence="2" type="ORF">EX30DRAFT_309851</name>
</gene>
<keyword evidence="1" id="KW-0472">Membrane</keyword>
<evidence type="ECO:0000313" key="3">
    <source>
        <dbReference type="Proteomes" id="UP000298138"/>
    </source>
</evidence>
<accession>A0A4S2MSB0</accession>
<dbReference type="EMBL" id="ML220140">
    <property type="protein sequence ID" value="TGZ78517.1"/>
    <property type="molecule type" value="Genomic_DNA"/>
</dbReference>